<evidence type="ECO:0000313" key="3">
    <source>
        <dbReference type="Proteomes" id="UP000474757"/>
    </source>
</evidence>
<dbReference type="EMBL" id="JAAGAB010000003">
    <property type="protein sequence ID" value="NDV01818.1"/>
    <property type="molecule type" value="Genomic_DNA"/>
</dbReference>
<feature type="transmembrane region" description="Helical" evidence="1">
    <location>
        <begin position="37"/>
        <end position="56"/>
    </location>
</feature>
<keyword evidence="3" id="KW-1185">Reference proteome</keyword>
<dbReference type="AlphaFoldDB" id="A0A6B2JU47"/>
<keyword evidence="1" id="KW-0472">Membrane</keyword>
<accession>A0A6B2JU47</accession>
<keyword evidence="1" id="KW-0812">Transmembrane</keyword>
<sequence>MEDLIQGIGIFMLIVLALIGLVAGWIAGMVAGRDKGLYMIVGVVAALATPFILAALGVTALAAGGVLLVLIVGVIGAVIVLAIVQALKGGRKKNTPPR</sequence>
<keyword evidence="1" id="KW-1133">Transmembrane helix</keyword>
<gene>
    <name evidence="2" type="ORF">GZA08_12670</name>
</gene>
<name>A0A6B2JU47_9RHOB</name>
<dbReference type="Proteomes" id="UP000474757">
    <property type="component" value="Unassembled WGS sequence"/>
</dbReference>
<evidence type="ECO:0000313" key="2">
    <source>
        <dbReference type="EMBL" id="NDV01818.1"/>
    </source>
</evidence>
<feature type="transmembrane region" description="Helical" evidence="1">
    <location>
        <begin position="62"/>
        <end position="84"/>
    </location>
</feature>
<evidence type="ECO:0000256" key="1">
    <source>
        <dbReference type="SAM" id="Phobius"/>
    </source>
</evidence>
<reference evidence="2 3" key="1">
    <citation type="submission" date="2020-02" db="EMBL/GenBank/DDBJ databases">
        <title>Pseudoroseicyclus tamarix, sp. nov., isolated from offshore sediment of a Tamarix chinensis forest.</title>
        <authorList>
            <person name="Gai Y."/>
        </authorList>
    </citation>
    <scope>NUCLEOTIDE SEQUENCE [LARGE SCALE GENOMIC DNA]</scope>
    <source>
        <strain evidence="2 3">CLL3-39</strain>
    </source>
</reference>
<protein>
    <submittedName>
        <fullName evidence="2">GlsB/YeaQ/YmgE family stress response membrane protein</fullName>
    </submittedName>
</protein>
<feature type="transmembrane region" description="Helical" evidence="1">
    <location>
        <begin position="6"/>
        <end position="30"/>
    </location>
</feature>
<proteinExistence type="predicted"/>
<dbReference type="RefSeq" id="WP_163894215.1">
    <property type="nucleotide sequence ID" value="NZ_JAAFYS010000003.1"/>
</dbReference>
<organism evidence="2 3">
    <name type="scientific">Pseudoroseicyclus tamaricis</name>
    <dbReference type="NCBI Taxonomy" id="2705421"/>
    <lineage>
        <taxon>Bacteria</taxon>
        <taxon>Pseudomonadati</taxon>
        <taxon>Pseudomonadota</taxon>
        <taxon>Alphaproteobacteria</taxon>
        <taxon>Rhodobacterales</taxon>
        <taxon>Paracoccaceae</taxon>
        <taxon>Pseudoroseicyclus</taxon>
    </lineage>
</organism>
<comment type="caution">
    <text evidence="2">The sequence shown here is derived from an EMBL/GenBank/DDBJ whole genome shotgun (WGS) entry which is preliminary data.</text>
</comment>